<dbReference type="Gene3D" id="1.10.630.10">
    <property type="entry name" value="Cytochrome P450"/>
    <property type="match status" value="1"/>
</dbReference>
<dbReference type="Proteomes" id="UP001630127">
    <property type="component" value="Unassembled WGS sequence"/>
</dbReference>
<evidence type="ECO:0000256" key="5">
    <source>
        <dbReference type="ARBA" id="ARBA00023002"/>
    </source>
</evidence>
<evidence type="ECO:0000256" key="2">
    <source>
        <dbReference type="ARBA" id="ARBA00022692"/>
    </source>
</evidence>
<evidence type="ECO:0008006" key="11">
    <source>
        <dbReference type="Google" id="ProtNLM"/>
    </source>
</evidence>
<evidence type="ECO:0000256" key="3">
    <source>
        <dbReference type="ARBA" id="ARBA00022723"/>
    </source>
</evidence>
<keyword evidence="2" id="KW-0812">Transmembrane</keyword>
<evidence type="ECO:0000313" key="10">
    <source>
        <dbReference type="Proteomes" id="UP001630127"/>
    </source>
</evidence>
<keyword evidence="7 8" id="KW-0349">Heme</keyword>
<dbReference type="Pfam" id="PF00067">
    <property type="entry name" value="p450"/>
    <property type="match status" value="1"/>
</dbReference>
<gene>
    <name evidence="9" type="ORF">ACH5RR_001276</name>
</gene>
<organism evidence="9 10">
    <name type="scientific">Cinchona calisaya</name>
    <dbReference type="NCBI Taxonomy" id="153742"/>
    <lineage>
        <taxon>Eukaryota</taxon>
        <taxon>Viridiplantae</taxon>
        <taxon>Streptophyta</taxon>
        <taxon>Embryophyta</taxon>
        <taxon>Tracheophyta</taxon>
        <taxon>Spermatophyta</taxon>
        <taxon>Magnoliopsida</taxon>
        <taxon>eudicotyledons</taxon>
        <taxon>Gunneridae</taxon>
        <taxon>Pentapetalae</taxon>
        <taxon>asterids</taxon>
        <taxon>lamiids</taxon>
        <taxon>Gentianales</taxon>
        <taxon>Rubiaceae</taxon>
        <taxon>Cinchonoideae</taxon>
        <taxon>Cinchoneae</taxon>
        <taxon>Cinchona</taxon>
    </lineage>
</organism>
<evidence type="ECO:0000256" key="8">
    <source>
        <dbReference type="RuleBase" id="RU000461"/>
    </source>
</evidence>
<dbReference type="InterPro" id="IPR036396">
    <property type="entry name" value="Cyt_P450_sf"/>
</dbReference>
<keyword evidence="5 8" id="KW-0560">Oxidoreductase</keyword>
<name>A0ABD3B315_9GENT</name>
<comment type="cofactor">
    <cofactor evidence="7">
        <name>heme</name>
        <dbReference type="ChEBI" id="CHEBI:30413"/>
    </cofactor>
</comment>
<dbReference type="InterPro" id="IPR017972">
    <property type="entry name" value="Cyt_P450_CS"/>
</dbReference>
<evidence type="ECO:0000256" key="7">
    <source>
        <dbReference type="PIRSR" id="PIRSR602401-1"/>
    </source>
</evidence>
<comment type="similarity">
    <text evidence="8">Belongs to the cytochrome P450 family.</text>
</comment>
<keyword evidence="4" id="KW-0472">Membrane</keyword>
<evidence type="ECO:0000313" key="9">
    <source>
        <dbReference type="EMBL" id="KAL3537910.1"/>
    </source>
</evidence>
<feature type="binding site" description="axial binding residue" evidence="7">
    <location>
        <position position="47"/>
    </location>
    <ligand>
        <name>heme</name>
        <dbReference type="ChEBI" id="CHEBI:30413"/>
    </ligand>
    <ligandPart>
        <name>Fe</name>
        <dbReference type="ChEBI" id="CHEBI:18248"/>
    </ligandPart>
</feature>
<keyword evidence="8" id="KW-0503">Monooxygenase</keyword>
<evidence type="ECO:0000256" key="1">
    <source>
        <dbReference type="ARBA" id="ARBA00004167"/>
    </source>
</evidence>
<keyword evidence="3 7" id="KW-0479">Metal-binding</keyword>
<accession>A0ABD3B315</accession>
<dbReference type="SUPFAM" id="SSF48264">
    <property type="entry name" value="Cytochrome P450"/>
    <property type="match status" value="1"/>
</dbReference>
<dbReference type="InterPro" id="IPR002401">
    <property type="entry name" value="Cyt_P450_E_grp-I"/>
</dbReference>
<evidence type="ECO:0000256" key="6">
    <source>
        <dbReference type="ARBA" id="ARBA00023004"/>
    </source>
</evidence>
<evidence type="ECO:0000256" key="4">
    <source>
        <dbReference type="ARBA" id="ARBA00022989"/>
    </source>
</evidence>
<dbReference type="AlphaFoldDB" id="A0ABD3B315"/>
<keyword evidence="4" id="KW-1133">Transmembrane helix</keyword>
<dbReference type="GO" id="GO:0016020">
    <property type="term" value="C:membrane"/>
    <property type="evidence" value="ECO:0007669"/>
    <property type="project" value="UniProtKB-SubCell"/>
</dbReference>
<dbReference type="GO" id="GO:0004497">
    <property type="term" value="F:monooxygenase activity"/>
    <property type="evidence" value="ECO:0007669"/>
    <property type="project" value="UniProtKB-KW"/>
</dbReference>
<comment type="subcellular location">
    <subcellularLocation>
        <location evidence="1">Membrane</location>
        <topology evidence="1">Single-pass membrane protein</topology>
    </subcellularLocation>
</comment>
<dbReference type="EMBL" id="JBJUIK010000001">
    <property type="protein sequence ID" value="KAL3537910.1"/>
    <property type="molecule type" value="Genomic_DNA"/>
</dbReference>
<dbReference type="PANTHER" id="PTHR24286:SF11">
    <property type="entry name" value="CYTOCHROME P450, FAMILY 87, SUBFAMILY A, POLYPEPTIDE 2"/>
    <property type="match status" value="1"/>
</dbReference>
<dbReference type="GO" id="GO:0046872">
    <property type="term" value="F:metal ion binding"/>
    <property type="evidence" value="ECO:0007669"/>
    <property type="project" value="UniProtKB-KW"/>
</dbReference>
<reference evidence="9 10" key="1">
    <citation type="submission" date="2024-11" db="EMBL/GenBank/DDBJ databases">
        <title>A near-complete genome assembly of Cinchona calisaya.</title>
        <authorList>
            <person name="Lian D.C."/>
            <person name="Zhao X.W."/>
            <person name="Wei L."/>
        </authorList>
    </citation>
    <scope>NUCLEOTIDE SEQUENCE [LARGE SCALE GENOMIC DNA]</scope>
    <source>
        <tissue evidence="9">Nenye</tissue>
    </source>
</reference>
<dbReference type="PRINTS" id="PR00463">
    <property type="entry name" value="EP450I"/>
</dbReference>
<dbReference type="PANTHER" id="PTHR24286">
    <property type="entry name" value="CYTOCHROME P450 26"/>
    <property type="match status" value="1"/>
</dbReference>
<dbReference type="PROSITE" id="PS00086">
    <property type="entry name" value="CYTOCHROME_P450"/>
    <property type="match status" value="1"/>
</dbReference>
<proteinExistence type="inferred from homology"/>
<keyword evidence="10" id="KW-1185">Reference proteome</keyword>
<protein>
    <recommendedName>
        <fullName evidence="11">Cytochrome P450</fullName>
    </recommendedName>
</protein>
<dbReference type="InterPro" id="IPR001128">
    <property type="entry name" value="Cyt_P450"/>
</dbReference>
<keyword evidence="6 7" id="KW-0408">Iron</keyword>
<comment type="caution">
    <text evidence="9">The sequence shown here is derived from an EMBL/GenBank/DDBJ whole genome shotgun (WGS) entry which is preliminary data.</text>
</comment>
<sequence>MVCPPSIHLDANNYKDPFVFNPWRWNGQELHVGSKKFIAFGGGSRLCAGADFAKVQMAIFLHHLVTKYRWEVIKEGKILRKPGLTFGKGLRIQIFDNEGE</sequence>